<keyword evidence="2" id="KW-1133">Transmembrane helix</keyword>
<dbReference type="EMBL" id="JBHLUX010000090">
    <property type="protein sequence ID" value="MFC0472933.1"/>
    <property type="molecule type" value="Genomic_DNA"/>
</dbReference>
<accession>A0ABV6KLS6</accession>
<evidence type="ECO:0000256" key="1">
    <source>
        <dbReference type="SAM" id="Coils"/>
    </source>
</evidence>
<proteinExistence type="predicted"/>
<feature type="coiled-coil region" evidence="1">
    <location>
        <begin position="96"/>
        <end position="123"/>
    </location>
</feature>
<gene>
    <name evidence="3" type="ORF">ACFFHM_21185</name>
</gene>
<protein>
    <submittedName>
        <fullName evidence="3">DUF2663 family protein</fullName>
    </submittedName>
</protein>
<sequence length="152" mass="18063">MKLFKEWNVEAHYGPEIVKVMLDELVTRKNKLEKMERAKLRWSLYAMFCAAVFLLFGSKVLSSQQLSFNTNILDTIIGHPLILALMLLLSIGFIQLRFFVKKAKKAEKEFEELREEFIDRSSELWPNDTDWESREALYSYVKKEHDINLYHK</sequence>
<evidence type="ECO:0000313" key="4">
    <source>
        <dbReference type="Proteomes" id="UP001589838"/>
    </source>
</evidence>
<keyword evidence="2" id="KW-0472">Membrane</keyword>
<name>A0ABV6KLS6_9BACI</name>
<evidence type="ECO:0000313" key="3">
    <source>
        <dbReference type="EMBL" id="MFC0472933.1"/>
    </source>
</evidence>
<evidence type="ECO:0000256" key="2">
    <source>
        <dbReference type="SAM" id="Phobius"/>
    </source>
</evidence>
<dbReference type="InterPro" id="IPR020210">
    <property type="entry name" value="Uncharacterised_YpbF_TM"/>
</dbReference>
<keyword evidence="1" id="KW-0175">Coiled coil</keyword>
<keyword evidence="4" id="KW-1185">Reference proteome</keyword>
<feature type="transmembrane region" description="Helical" evidence="2">
    <location>
        <begin position="81"/>
        <end position="100"/>
    </location>
</feature>
<comment type="caution">
    <text evidence="3">The sequence shown here is derived from an EMBL/GenBank/DDBJ whole genome shotgun (WGS) entry which is preliminary data.</text>
</comment>
<dbReference type="Proteomes" id="UP001589838">
    <property type="component" value="Unassembled WGS sequence"/>
</dbReference>
<feature type="transmembrane region" description="Helical" evidence="2">
    <location>
        <begin position="42"/>
        <end position="61"/>
    </location>
</feature>
<dbReference type="RefSeq" id="WP_335961278.1">
    <property type="nucleotide sequence ID" value="NZ_JAXBLX010000015.1"/>
</dbReference>
<reference evidence="3 4" key="1">
    <citation type="submission" date="2024-09" db="EMBL/GenBank/DDBJ databases">
        <authorList>
            <person name="Sun Q."/>
            <person name="Mori K."/>
        </authorList>
    </citation>
    <scope>NUCLEOTIDE SEQUENCE [LARGE SCALE GENOMIC DNA]</scope>
    <source>
        <strain evidence="3 4">NCAIM B.02610</strain>
    </source>
</reference>
<dbReference type="Pfam" id="PF10864">
    <property type="entry name" value="DUF2663"/>
    <property type="match status" value="1"/>
</dbReference>
<organism evidence="3 4">
    <name type="scientific">Halalkalibacter kiskunsagensis</name>
    <dbReference type="NCBI Taxonomy" id="1548599"/>
    <lineage>
        <taxon>Bacteria</taxon>
        <taxon>Bacillati</taxon>
        <taxon>Bacillota</taxon>
        <taxon>Bacilli</taxon>
        <taxon>Bacillales</taxon>
        <taxon>Bacillaceae</taxon>
        <taxon>Halalkalibacter</taxon>
    </lineage>
</organism>
<keyword evidence="2" id="KW-0812">Transmembrane</keyword>